<dbReference type="InterPro" id="IPR029058">
    <property type="entry name" value="AB_hydrolase_fold"/>
</dbReference>
<dbReference type="EMBL" id="JAMYXC010000210">
    <property type="protein sequence ID" value="MCP1169548.1"/>
    <property type="molecule type" value="Genomic_DNA"/>
</dbReference>
<gene>
    <name evidence="2" type="ORF">NHG85_13605</name>
</gene>
<dbReference type="Proteomes" id="UP001139477">
    <property type="component" value="Unassembled WGS sequence"/>
</dbReference>
<dbReference type="InterPro" id="IPR029068">
    <property type="entry name" value="Glyas_Bleomycin-R_OHBP_Dase"/>
</dbReference>
<organism evidence="2 3">
    <name type="scientific">Limimaricola litoreus</name>
    <dbReference type="NCBI Taxonomy" id="2955316"/>
    <lineage>
        <taxon>Bacteria</taxon>
        <taxon>Pseudomonadati</taxon>
        <taxon>Pseudomonadota</taxon>
        <taxon>Alphaproteobacteria</taxon>
        <taxon>Rhodobacterales</taxon>
        <taxon>Paracoccaceae</taxon>
        <taxon>Limimaricola</taxon>
    </lineage>
</organism>
<evidence type="ECO:0000259" key="1">
    <source>
        <dbReference type="PROSITE" id="PS51819"/>
    </source>
</evidence>
<dbReference type="InterPro" id="IPR052537">
    <property type="entry name" value="Extradiol_RC_dioxygenase"/>
</dbReference>
<accession>A0A9X2FYN8</accession>
<dbReference type="PROSITE" id="PS51819">
    <property type="entry name" value="VOC"/>
    <property type="match status" value="1"/>
</dbReference>
<keyword evidence="3" id="KW-1185">Reference proteome</keyword>
<dbReference type="RefSeq" id="WP_253333262.1">
    <property type="nucleotide sequence ID" value="NZ_JAMYXC010000210.1"/>
</dbReference>
<dbReference type="SUPFAM" id="SSF54593">
    <property type="entry name" value="Glyoxalase/Bleomycin resistance protein/Dihydroxybiphenyl dioxygenase"/>
    <property type="match status" value="1"/>
</dbReference>
<dbReference type="Gene3D" id="3.10.180.10">
    <property type="entry name" value="2,3-Dihydroxybiphenyl 1,2-Dioxygenase, domain 1"/>
    <property type="match status" value="2"/>
</dbReference>
<dbReference type="SUPFAM" id="SSF53474">
    <property type="entry name" value="alpha/beta-Hydrolases"/>
    <property type="match status" value="1"/>
</dbReference>
<protein>
    <submittedName>
        <fullName evidence="2">VOC family protein</fullName>
    </submittedName>
</protein>
<dbReference type="InterPro" id="IPR004360">
    <property type="entry name" value="Glyas_Fos-R_dOase_dom"/>
</dbReference>
<dbReference type="PANTHER" id="PTHR36110">
    <property type="entry name" value="RING-CLEAVING DIOXYGENASE MHQE-RELATED"/>
    <property type="match status" value="1"/>
</dbReference>
<reference evidence="2" key="1">
    <citation type="submission" date="2022-06" db="EMBL/GenBank/DDBJ databases">
        <title>Limimaricola sediminis sp. nov., isolated from an intertidal sediment.</title>
        <authorList>
            <person name="Shao X."/>
        </authorList>
    </citation>
    <scope>NUCLEOTIDE SEQUENCE</scope>
    <source>
        <strain evidence="2">ASW11-118</strain>
    </source>
</reference>
<dbReference type="PANTHER" id="PTHR36110:SF2">
    <property type="entry name" value="RING-CLEAVING DIOXYGENASE MHQE-RELATED"/>
    <property type="match status" value="1"/>
</dbReference>
<dbReference type="AlphaFoldDB" id="A0A9X2FYN8"/>
<name>A0A9X2FYN8_9RHOB</name>
<dbReference type="InterPro" id="IPR037523">
    <property type="entry name" value="VOC_core"/>
</dbReference>
<comment type="caution">
    <text evidence="2">The sequence shown here is derived from an EMBL/GenBank/DDBJ whole genome shotgun (WGS) entry which is preliminary data.</text>
</comment>
<proteinExistence type="predicted"/>
<dbReference type="Gene3D" id="3.40.50.1820">
    <property type="entry name" value="alpha/beta hydrolase"/>
    <property type="match status" value="1"/>
</dbReference>
<sequence>MTLGIHHVTAITRNVQANVDFYAGFLGLRLVKQTGGFEDAEQLHLFYGDAAGSPGSLVTFLVWEEGSAGRVGHGQVAEIALAVPREAIGTWLMRAIDAGLPSEGPVREFGEPVLRLKDPDRIIVKLVGSDMRAEAPLTDPAAPTRLRAVSLLSEAPDVTGGFIAGMGYRRGAREGNIQRWLSDRDAVDIRDAGGFVPGIPGTGIIDHVAFRAADAEALRRMRVALKNSEDLTTVHDRKYFQSLYVREPAGTLVEYATDGPGMTVDEEAGHLGETLFVPSDDADRAADLRVMLPQFALPGAERIAMRDLSFIHRFHTPERPNGHVILTLHGTGGNETDLFPLAARLDPEATLLGVRGRSTEEGVTRFFRRRDMARFDQADIQAEAEVFNAFMQDAASAYGLDPDNITVLGYSNGANFAAAVASIYPGLIRRAILLRPLMPLDDSPQVDLSGLELLTIAGADDPYGRFAQRLNDWALDSGAQLDAQRIEGGHGLTREDFAIARNWLDEVRKGRCND</sequence>
<feature type="domain" description="VOC" evidence="1">
    <location>
        <begin position="4"/>
        <end position="129"/>
    </location>
</feature>
<evidence type="ECO:0000313" key="3">
    <source>
        <dbReference type="Proteomes" id="UP001139477"/>
    </source>
</evidence>
<dbReference type="Pfam" id="PF00903">
    <property type="entry name" value="Glyoxalase"/>
    <property type="match status" value="1"/>
</dbReference>
<evidence type="ECO:0000313" key="2">
    <source>
        <dbReference type="EMBL" id="MCP1169548.1"/>
    </source>
</evidence>